<evidence type="ECO:0000256" key="1">
    <source>
        <dbReference type="SAM" id="Phobius"/>
    </source>
</evidence>
<dbReference type="AlphaFoldDB" id="A0A931HBV5"/>
<keyword evidence="1" id="KW-1133">Transmembrane helix</keyword>
<keyword evidence="1" id="KW-0472">Membrane</keyword>
<name>A0A931HBV5_9SPHN</name>
<reference evidence="2" key="1">
    <citation type="submission" date="2020-11" db="EMBL/GenBank/DDBJ databases">
        <title>Novosphingobium aureum sp. nov., a marine bacterium isolated from sediment of a salt flat.</title>
        <authorList>
            <person name="Yoo Y."/>
            <person name="Kim J.-J."/>
        </authorList>
    </citation>
    <scope>NUCLEOTIDE SEQUENCE</scope>
    <source>
        <strain evidence="2">YJ-S2-02</strain>
    </source>
</reference>
<evidence type="ECO:0000313" key="3">
    <source>
        <dbReference type="Proteomes" id="UP000617634"/>
    </source>
</evidence>
<proteinExistence type="predicted"/>
<comment type="caution">
    <text evidence="2">The sequence shown here is derived from an EMBL/GenBank/DDBJ whole genome shotgun (WGS) entry which is preliminary data.</text>
</comment>
<gene>
    <name evidence="2" type="ORF">I5E68_06465</name>
</gene>
<sequence>METTRLVHIAVMSSGAMIVCRVLMFMAACNGWLVSARAPLPSHPWFLA</sequence>
<feature type="transmembrane region" description="Helical" evidence="1">
    <location>
        <begin position="6"/>
        <end position="33"/>
    </location>
</feature>
<organism evidence="2 3">
    <name type="scientific">Novosphingobium aureum</name>
    <dbReference type="NCBI Taxonomy" id="2792964"/>
    <lineage>
        <taxon>Bacteria</taxon>
        <taxon>Pseudomonadati</taxon>
        <taxon>Pseudomonadota</taxon>
        <taxon>Alphaproteobacteria</taxon>
        <taxon>Sphingomonadales</taxon>
        <taxon>Sphingomonadaceae</taxon>
        <taxon>Novosphingobium</taxon>
    </lineage>
</organism>
<dbReference type="EMBL" id="JADZGI010000001">
    <property type="protein sequence ID" value="MBH0112596.1"/>
    <property type="molecule type" value="Genomic_DNA"/>
</dbReference>
<dbReference type="RefSeq" id="WP_197162209.1">
    <property type="nucleotide sequence ID" value="NZ_JADZGI010000001.1"/>
</dbReference>
<accession>A0A931HBV5</accession>
<evidence type="ECO:0000313" key="2">
    <source>
        <dbReference type="EMBL" id="MBH0112596.1"/>
    </source>
</evidence>
<protein>
    <submittedName>
        <fullName evidence="2">Uncharacterized protein</fullName>
    </submittedName>
</protein>
<dbReference type="Proteomes" id="UP000617634">
    <property type="component" value="Unassembled WGS sequence"/>
</dbReference>
<keyword evidence="1" id="KW-0812">Transmembrane</keyword>
<keyword evidence="3" id="KW-1185">Reference proteome</keyword>